<evidence type="ECO:0000313" key="2">
    <source>
        <dbReference type="EMBL" id="MDX8419774.1"/>
    </source>
</evidence>
<protein>
    <submittedName>
        <fullName evidence="2">MBL fold metallo-hydrolase</fullName>
    </submittedName>
</protein>
<dbReference type="Gene3D" id="3.60.15.10">
    <property type="entry name" value="Ribonuclease Z/Hydroxyacylglutathione hydrolase-like"/>
    <property type="match status" value="1"/>
</dbReference>
<proteinExistence type="predicted"/>
<dbReference type="Pfam" id="PF12706">
    <property type="entry name" value="Lactamase_B_2"/>
    <property type="match status" value="1"/>
</dbReference>
<gene>
    <name evidence="2" type="ORF">MOZ60_06660</name>
</gene>
<keyword evidence="3" id="KW-1185">Reference proteome</keyword>
<dbReference type="InterPro" id="IPR036866">
    <property type="entry name" value="RibonucZ/Hydroxyglut_hydro"/>
</dbReference>
<evidence type="ECO:0000259" key="1">
    <source>
        <dbReference type="SMART" id="SM00849"/>
    </source>
</evidence>
<dbReference type="SUPFAM" id="SSF56281">
    <property type="entry name" value="Metallo-hydrolase/oxidoreductase"/>
    <property type="match status" value="1"/>
</dbReference>
<reference evidence="2 3" key="1">
    <citation type="submission" date="2022-03" db="EMBL/GenBank/DDBJ databases">
        <title>Novel taxa within the pig intestine.</title>
        <authorList>
            <person name="Wylensek D."/>
            <person name="Bishof K."/>
            <person name="Afrizal A."/>
            <person name="Clavel T."/>
        </authorList>
    </citation>
    <scope>NUCLEOTIDE SEQUENCE [LARGE SCALE GENOMIC DNA]</scope>
    <source>
        <strain evidence="2 3">CLA-KB-P133</strain>
    </source>
</reference>
<dbReference type="Proteomes" id="UP001286174">
    <property type="component" value="Unassembled WGS sequence"/>
</dbReference>
<dbReference type="SMART" id="SM00849">
    <property type="entry name" value="Lactamase_B"/>
    <property type="match status" value="1"/>
</dbReference>
<organism evidence="2 3">
    <name type="scientific">Grylomicrobium aquisgranensis</name>
    <dbReference type="NCBI Taxonomy" id="2926318"/>
    <lineage>
        <taxon>Bacteria</taxon>
        <taxon>Bacillati</taxon>
        <taxon>Bacillota</taxon>
        <taxon>Erysipelotrichia</taxon>
        <taxon>Erysipelotrichales</taxon>
        <taxon>Erysipelotrichaceae</taxon>
        <taxon>Grylomicrobium</taxon>
    </lineage>
</organism>
<dbReference type="InterPro" id="IPR052533">
    <property type="entry name" value="WalJ/YycJ-like"/>
</dbReference>
<sequence>MRIDLLASGSKGNACLVRDGTTCILIDCGSTKKYLFSALAKVGAHPDEIDAVLITHDHADHVSQIRHFADHTIYSPVEIPDIETLHVQAMKPFVIETLKITPIALSHDAPHTTGYIFENGTEKLVYVTDTGYVSERYFALMKGADTVIMESNHDVGMLMRTRRPQYVKARIYSDEGHLCNEDCAAVLDAVTTENTKTIFLAHLSQEGNTREKALAVSSDLLLAHHHDLNRRLVVAAAGQFEILTRGDTDEEMDYGTVYRAVGMECGTDLCPDQKNNI</sequence>
<dbReference type="PANTHER" id="PTHR47619:SF1">
    <property type="entry name" value="EXODEOXYRIBONUCLEASE WALJ"/>
    <property type="match status" value="1"/>
</dbReference>
<dbReference type="RefSeq" id="WP_370596082.1">
    <property type="nucleotide sequence ID" value="NZ_JALBUR010000014.1"/>
</dbReference>
<dbReference type="EMBL" id="JALBUR010000014">
    <property type="protein sequence ID" value="MDX8419774.1"/>
    <property type="molecule type" value="Genomic_DNA"/>
</dbReference>
<comment type="caution">
    <text evidence="2">The sequence shown here is derived from an EMBL/GenBank/DDBJ whole genome shotgun (WGS) entry which is preliminary data.</text>
</comment>
<accession>A0AB35U8L8</accession>
<name>A0AB35U8L8_9FIRM</name>
<evidence type="ECO:0000313" key="3">
    <source>
        <dbReference type="Proteomes" id="UP001286174"/>
    </source>
</evidence>
<dbReference type="PANTHER" id="PTHR47619">
    <property type="entry name" value="METALLO-HYDROLASE YYCJ-RELATED"/>
    <property type="match status" value="1"/>
</dbReference>
<feature type="domain" description="Metallo-beta-lactamase" evidence="1">
    <location>
        <begin position="11"/>
        <end position="175"/>
    </location>
</feature>
<dbReference type="InterPro" id="IPR001279">
    <property type="entry name" value="Metallo-B-lactamas"/>
</dbReference>
<dbReference type="AlphaFoldDB" id="A0AB35U8L8"/>